<evidence type="ECO:0000313" key="1">
    <source>
        <dbReference type="EMBL" id="MBW3470243.1"/>
    </source>
</evidence>
<dbReference type="AlphaFoldDB" id="A0A951J5N2"/>
<name>A0A951J5N2_9BACT</name>
<dbReference type="Proteomes" id="UP000727490">
    <property type="component" value="Unassembled WGS sequence"/>
</dbReference>
<accession>A0A951J5N2</accession>
<keyword evidence="2" id="KW-1185">Reference proteome</keyword>
<dbReference type="PANTHER" id="PTHR33755">
    <property type="entry name" value="TOXIN PARE1-RELATED"/>
    <property type="match status" value="1"/>
</dbReference>
<dbReference type="EMBL" id="RPHB01000012">
    <property type="protein sequence ID" value="MBW3470243.1"/>
    <property type="molecule type" value="Genomic_DNA"/>
</dbReference>
<protein>
    <submittedName>
        <fullName evidence="1">Type II toxin-antitoxin system RelE/ParE family toxin</fullName>
    </submittedName>
</protein>
<sequence>MAKVIWSPQAVEDIAQIAEFYFKISSNYAESLIASILSKEDLISSFPEIGRVVPELNNRAVREIIFKNYRIIYCIFDEDRISVLTVHTSSIPLTEISLFD</sequence>
<reference evidence="1 2" key="1">
    <citation type="journal article" date="2020" name="Syst. Appl. Microbiol.">
        <title>Arthrospiribacter ruber gen. nov., sp. nov., a novel bacterium isolated from Arthrospira cultures.</title>
        <authorList>
            <person name="Waleron M."/>
            <person name="Misztak A."/>
            <person name="Waleron M.M."/>
            <person name="Furmaniak M."/>
            <person name="Mrozik A."/>
            <person name="Waleron K."/>
        </authorList>
    </citation>
    <scope>NUCLEOTIDE SEQUENCE [LARGE SCALE GENOMIC DNA]</scope>
    <source>
        <strain evidence="1 2">DPMB0001</strain>
    </source>
</reference>
<dbReference type="PANTHER" id="PTHR33755:SF5">
    <property type="entry name" value="TYPE II TOXIN-ANTITOXIN SYSTEM RELE_PARE FAMILY TOXIN"/>
    <property type="match status" value="1"/>
</dbReference>
<organism evidence="1 2">
    <name type="scientific">Arthrospiribacter ruber</name>
    <dbReference type="NCBI Taxonomy" id="2487934"/>
    <lineage>
        <taxon>Bacteria</taxon>
        <taxon>Pseudomonadati</taxon>
        <taxon>Bacteroidota</taxon>
        <taxon>Cytophagia</taxon>
        <taxon>Cytophagales</taxon>
        <taxon>Cyclobacteriaceae</taxon>
        <taxon>Arthrospiribacter</taxon>
    </lineage>
</organism>
<dbReference type="Pfam" id="PF05016">
    <property type="entry name" value="ParE_toxin"/>
    <property type="match status" value="1"/>
</dbReference>
<dbReference type="InterPro" id="IPR007712">
    <property type="entry name" value="RelE/ParE_toxin"/>
</dbReference>
<evidence type="ECO:0000313" key="2">
    <source>
        <dbReference type="Proteomes" id="UP000727490"/>
    </source>
</evidence>
<proteinExistence type="predicted"/>
<dbReference type="RefSeq" id="WP_219293937.1">
    <property type="nucleotide sequence ID" value="NZ_RPHB01000012.1"/>
</dbReference>
<comment type="caution">
    <text evidence="1">The sequence shown here is derived from an EMBL/GenBank/DDBJ whole genome shotgun (WGS) entry which is preliminary data.</text>
</comment>
<dbReference type="InterPro" id="IPR051803">
    <property type="entry name" value="TA_system_RelE-like_toxin"/>
</dbReference>
<gene>
    <name evidence="1" type="ORF">EGN73_20865</name>
</gene>